<dbReference type="InterPro" id="IPR036047">
    <property type="entry name" value="F-box-like_dom_sf"/>
</dbReference>
<proteinExistence type="predicted"/>
<dbReference type="Gene3D" id="1.20.1280.50">
    <property type="match status" value="1"/>
</dbReference>
<dbReference type="Pfam" id="PF03478">
    <property type="entry name" value="Beta-prop_KIB1-4"/>
    <property type="match status" value="1"/>
</dbReference>
<reference evidence="3 4" key="1">
    <citation type="journal article" date="2022" name="Cell">
        <title>Repeat-based holocentromeres influence genome architecture and karyotype evolution.</title>
        <authorList>
            <person name="Hofstatter P.G."/>
            <person name="Thangavel G."/>
            <person name="Lux T."/>
            <person name="Neumann P."/>
            <person name="Vondrak T."/>
            <person name="Novak P."/>
            <person name="Zhang M."/>
            <person name="Costa L."/>
            <person name="Castellani M."/>
            <person name="Scott A."/>
            <person name="Toegelov H."/>
            <person name="Fuchs J."/>
            <person name="Mata-Sucre Y."/>
            <person name="Dias Y."/>
            <person name="Vanzela A.L.L."/>
            <person name="Huettel B."/>
            <person name="Almeida C.C.S."/>
            <person name="Simkova H."/>
            <person name="Souza G."/>
            <person name="Pedrosa-Harand A."/>
            <person name="Macas J."/>
            <person name="Mayer K.F.X."/>
            <person name="Houben A."/>
            <person name="Marques A."/>
        </authorList>
    </citation>
    <scope>NUCLEOTIDE SEQUENCE [LARGE SCALE GENOMIC DNA]</scope>
    <source>
        <strain evidence="3">RhyTen1mFocal</strain>
    </source>
</reference>
<dbReference type="InterPro" id="IPR005174">
    <property type="entry name" value="KIB1-4_b-propeller"/>
</dbReference>
<keyword evidence="4" id="KW-1185">Reference proteome</keyword>
<evidence type="ECO:0000259" key="1">
    <source>
        <dbReference type="Pfam" id="PF03478"/>
    </source>
</evidence>
<feature type="domain" description="F-box" evidence="2">
    <location>
        <begin position="3"/>
        <end position="41"/>
    </location>
</feature>
<gene>
    <name evidence="3" type="ORF">LUZ61_017128</name>
</gene>
<dbReference type="EMBL" id="JAMRDG010000002">
    <property type="protein sequence ID" value="KAJ3687964.1"/>
    <property type="molecule type" value="Genomic_DNA"/>
</dbReference>
<dbReference type="AlphaFoldDB" id="A0AAD6EKQ6"/>
<organism evidence="3 4">
    <name type="scientific">Rhynchospora tenuis</name>
    <dbReference type="NCBI Taxonomy" id="198213"/>
    <lineage>
        <taxon>Eukaryota</taxon>
        <taxon>Viridiplantae</taxon>
        <taxon>Streptophyta</taxon>
        <taxon>Embryophyta</taxon>
        <taxon>Tracheophyta</taxon>
        <taxon>Spermatophyta</taxon>
        <taxon>Magnoliopsida</taxon>
        <taxon>Liliopsida</taxon>
        <taxon>Poales</taxon>
        <taxon>Cyperaceae</taxon>
        <taxon>Cyperoideae</taxon>
        <taxon>Rhynchosporeae</taxon>
        <taxon>Rhynchospora</taxon>
    </lineage>
</organism>
<evidence type="ECO:0000259" key="2">
    <source>
        <dbReference type="Pfam" id="PF12937"/>
    </source>
</evidence>
<dbReference type="Proteomes" id="UP001210211">
    <property type="component" value="Unassembled WGS sequence"/>
</dbReference>
<dbReference type="InterPro" id="IPR001810">
    <property type="entry name" value="F-box_dom"/>
</dbReference>
<feature type="domain" description="KIB1-4 beta-propeller" evidence="1">
    <location>
        <begin position="64"/>
        <end position="180"/>
    </location>
</feature>
<evidence type="ECO:0008006" key="5">
    <source>
        <dbReference type="Google" id="ProtNLM"/>
    </source>
</evidence>
<dbReference type="SUPFAM" id="SSF81383">
    <property type="entry name" value="F-box domain"/>
    <property type="match status" value="1"/>
</dbReference>
<name>A0AAD6EKQ6_9POAL</name>
<dbReference type="Pfam" id="PF12937">
    <property type="entry name" value="F-box-like"/>
    <property type="match status" value="1"/>
</dbReference>
<sequence>MDWAGLPPELLDSILANKLIECADHLRFSCVCRSWRSAARSHRMPSSLPWLFLPRDPSTTILQFYSFSEDRVYKISLPEIRNSGIIESASGFLLILGACHENPKMLIINPFTGTRVHLPYTSCYFPDSSSWDYSGSIIVGKFGYHSGVVYCRPGDHGWTRTEVHTAGFSIDQIVYKAGGFLRY</sequence>
<evidence type="ECO:0000313" key="4">
    <source>
        <dbReference type="Proteomes" id="UP001210211"/>
    </source>
</evidence>
<dbReference type="PANTHER" id="PTHR33110">
    <property type="entry name" value="F-BOX/KELCH-REPEAT PROTEIN-RELATED"/>
    <property type="match status" value="1"/>
</dbReference>
<evidence type="ECO:0000313" key="3">
    <source>
        <dbReference type="EMBL" id="KAJ3687964.1"/>
    </source>
</evidence>
<protein>
    <recommendedName>
        <fullName evidence="5">F-box domain-containing protein</fullName>
    </recommendedName>
</protein>
<comment type="caution">
    <text evidence="3">The sequence shown here is derived from an EMBL/GenBank/DDBJ whole genome shotgun (WGS) entry which is preliminary data.</text>
</comment>
<accession>A0AAD6EKQ6</accession>